<dbReference type="NCBIfam" id="TIGR00350">
    <property type="entry name" value="lytR_cpsA_psr"/>
    <property type="match status" value="1"/>
</dbReference>
<gene>
    <name evidence="5" type="ORF">COV06_02835</name>
</gene>
<evidence type="ECO:0000259" key="4">
    <source>
        <dbReference type="Pfam" id="PF13399"/>
    </source>
</evidence>
<comment type="similarity">
    <text evidence="1">Belongs to the LytR/CpsA/Psr (LCP) family.</text>
</comment>
<organism evidence="5 6">
    <name type="scientific">Candidatus Uhrbacteria bacterium CG10_big_fil_rev_8_21_14_0_10_50_16</name>
    <dbReference type="NCBI Taxonomy" id="1975039"/>
    <lineage>
        <taxon>Bacteria</taxon>
        <taxon>Candidatus Uhriibacteriota</taxon>
    </lineage>
</organism>
<comment type="caution">
    <text evidence="5">The sequence shown here is derived from an EMBL/GenBank/DDBJ whole genome shotgun (WGS) entry which is preliminary data.</text>
</comment>
<feature type="domain" description="LytR/CpsA/Psr regulator C-terminal" evidence="4">
    <location>
        <begin position="371"/>
        <end position="437"/>
    </location>
</feature>
<dbReference type="PANTHER" id="PTHR33392:SF6">
    <property type="entry name" value="POLYISOPRENYL-TEICHOIC ACID--PEPTIDOGLYCAN TEICHOIC ACID TRANSFERASE TAGU"/>
    <property type="match status" value="1"/>
</dbReference>
<keyword evidence="2" id="KW-1133">Transmembrane helix</keyword>
<name>A0A2H0RM69_9BACT</name>
<evidence type="ECO:0000256" key="2">
    <source>
        <dbReference type="SAM" id="Phobius"/>
    </source>
</evidence>
<protein>
    <recommendedName>
        <fullName evidence="7">Cell envelope-related transcriptional attenuator domain-containing protein</fullName>
    </recommendedName>
</protein>
<evidence type="ECO:0000313" key="6">
    <source>
        <dbReference type="Proteomes" id="UP000230084"/>
    </source>
</evidence>
<dbReference type="PANTHER" id="PTHR33392">
    <property type="entry name" value="POLYISOPRENYL-TEICHOIC ACID--PEPTIDOGLYCAN TEICHOIC ACID TRANSFERASE TAGU"/>
    <property type="match status" value="1"/>
</dbReference>
<evidence type="ECO:0000259" key="3">
    <source>
        <dbReference type="Pfam" id="PF03816"/>
    </source>
</evidence>
<dbReference type="InterPro" id="IPR050922">
    <property type="entry name" value="LytR/CpsA/Psr_CW_biosynth"/>
</dbReference>
<feature type="domain" description="Cell envelope-related transcriptional attenuator" evidence="3">
    <location>
        <begin position="104"/>
        <end position="263"/>
    </location>
</feature>
<dbReference type="Gene3D" id="3.30.70.2390">
    <property type="match status" value="1"/>
</dbReference>
<dbReference type="Gene3D" id="3.40.630.190">
    <property type="entry name" value="LCP protein"/>
    <property type="match status" value="1"/>
</dbReference>
<keyword evidence="2" id="KW-0472">Membrane</keyword>
<feature type="transmembrane region" description="Helical" evidence="2">
    <location>
        <begin position="29"/>
        <end position="48"/>
    </location>
</feature>
<proteinExistence type="inferred from homology"/>
<dbReference type="Pfam" id="PF13399">
    <property type="entry name" value="LytR_C"/>
    <property type="match status" value="1"/>
</dbReference>
<accession>A0A2H0RM69</accession>
<reference evidence="5 6" key="1">
    <citation type="submission" date="2017-09" db="EMBL/GenBank/DDBJ databases">
        <title>Depth-based differentiation of microbial function through sediment-hosted aquifers and enrichment of novel symbionts in the deep terrestrial subsurface.</title>
        <authorList>
            <person name="Probst A.J."/>
            <person name="Ladd B."/>
            <person name="Jarett J.K."/>
            <person name="Geller-Mcgrath D.E."/>
            <person name="Sieber C.M."/>
            <person name="Emerson J.B."/>
            <person name="Anantharaman K."/>
            <person name="Thomas B.C."/>
            <person name="Malmstrom R."/>
            <person name="Stieglmeier M."/>
            <person name="Klingl A."/>
            <person name="Woyke T."/>
            <person name="Ryan C.M."/>
            <person name="Banfield J.F."/>
        </authorList>
    </citation>
    <scope>NUCLEOTIDE SEQUENCE [LARGE SCALE GENOMIC DNA]</scope>
    <source>
        <strain evidence="5">CG10_big_fil_rev_8_21_14_0_10_50_16</strain>
    </source>
</reference>
<keyword evidence="2" id="KW-0812">Transmembrane</keyword>
<evidence type="ECO:0000256" key="1">
    <source>
        <dbReference type="ARBA" id="ARBA00006068"/>
    </source>
</evidence>
<dbReference type="Proteomes" id="UP000230084">
    <property type="component" value="Unassembled WGS sequence"/>
</dbReference>
<dbReference type="AlphaFoldDB" id="A0A2H0RM69"/>
<evidence type="ECO:0008006" key="7">
    <source>
        <dbReference type="Google" id="ProtNLM"/>
    </source>
</evidence>
<dbReference type="Pfam" id="PF03816">
    <property type="entry name" value="LytR_cpsA_psr"/>
    <property type="match status" value="1"/>
</dbReference>
<sequence length="488" mass="53843">MNDPRINLLKDHFELNPNPKPSPWALGRYFFLTVLIGALIGIGFSFAMTKTDLASDSGEKVGFFRSFASFVTSGDRTLIGEDTDRVNVMLLGIGGAGHDGPDLSDTIIFTSLKPSTGDVGMMSIPRDLAIPIPGYGWRKINHANYFGELEDPGHGARYASGVIGGLIGQEIDYYVRIDFQGFEKFLNALGGVDVYVETAFLDPTYPTSDHLTQTIRFDTGWQHMDGETALQYARSRHGTNGEGSDFARSRRQQKILLAVKDKLFSANTILNPKRISDLIGTVKESIETNLSTWEILRLATFARNLDPEKITHYVLDSGPDSPLYETNLNGAYVLLPDNDDWSGIRTIAANVFEENPAFVPVTPDSIPQQLVRIRIENGTDVSGLAFRTSQLLEGQGFEVASVANSNNRDWDHTVIYDFTEGQYPEALKELQAYLKADVATTVTGWLFTDDLTPRTITLEDEGLRDGSVAPSVDFLIVLGQNSANLVQR</sequence>
<dbReference type="EMBL" id="PCYM01000005">
    <property type="protein sequence ID" value="PIR47593.1"/>
    <property type="molecule type" value="Genomic_DNA"/>
</dbReference>
<dbReference type="InterPro" id="IPR027381">
    <property type="entry name" value="LytR/CpsA/Psr_C"/>
</dbReference>
<evidence type="ECO:0000313" key="5">
    <source>
        <dbReference type="EMBL" id="PIR47593.1"/>
    </source>
</evidence>
<dbReference type="InterPro" id="IPR004474">
    <property type="entry name" value="LytR_CpsA_psr"/>
</dbReference>